<name>A0ACC2N8N4_9HYME</name>
<gene>
    <name evidence="1" type="ORF">QAD02_008760</name>
</gene>
<proteinExistence type="predicted"/>
<organism evidence="1 2">
    <name type="scientific">Eretmocerus hayati</name>
    <dbReference type="NCBI Taxonomy" id="131215"/>
    <lineage>
        <taxon>Eukaryota</taxon>
        <taxon>Metazoa</taxon>
        <taxon>Ecdysozoa</taxon>
        <taxon>Arthropoda</taxon>
        <taxon>Hexapoda</taxon>
        <taxon>Insecta</taxon>
        <taxon>Pterygota</taxon>
        <taxon>Neoptera</taxon>
        <taxon>Endopterygota</taxon>
        <taxon>Hymenoptera</taxon>
        <taxon>Apocrita</taxon>
        <taxon>Proctotrupomorpha</taxon>
        <taxon>Chalcidoidea</taxon>
        <taxon>Aphelinidae</taxon>
        <taxon>Aphelininae</taxon>
        <taxon>Eretmocerus</taxon>
    </lineage>
</organism>
<dbReference type="EMBL" id="CM056744">
    <property type="protein sequence ID" value="KAJ8667098.1"/>
    <property type="molecule type" value="Genomic_DNA"/>
</dbReference>
<evidence type="ECO:0000313" key="2">
    <source>
        <dbReference type="Proteomes" id="UP001239111"/>
    </source>
</evidence>
<dbReference type="Proteomes" id="UP001239111">
    <property type="component" value="Chromosome 4"/>
</dbReference>
<reference evidence="1" key="1">
    <citation type="submission" date="2023-04" db="EMBL/GenBank/DDBJ databases">
        <title>A chromosome-level genome assembly of the parasitoid wasp Eretmocerus hayati.</title>
        <authorList>
            <person name="Zhong Y."/>
            <person name="Liu S."/>
            <person name="Liu Y."/>
        </authorList>
    </citation>
    <scope>NUCLEOTIDE SEQUENCE</scope>
    <source>
        <strain evidence="1">ZJU_SS_LIU_2023</strain>
    </source>
</reference>
<accession>A0ACC2N8N4</accession>
<keyword evidence="2" id="KW-1185">Reference proteome</keyword>
<sequence>MHHQQQSSGPVSSTTPPAAAMSANNSANMFPQQYCLRWKYHHSNLQTMFSQLLERQAYCDVTLACEGKTLRAHKVSILFIFTIVPGRVSLVLDGTVSFTARGR</sequence>
<protein>
    <submittedName>
        <fullName evidence="1">Uncharacterized protein</fullName>
    </submittedName>
</protein>
<evidence type="ECO:0000313" key="1">
    <source>
        <dbReference type="EMBL" id="KAJ8667098.1"/>
    </source>
</evidence>
<comment type="caution">
    <text evidence="1">The sequence shown here is derived from an EMBL/GenBank/DDBJ whole genome shotgun (WGS) entry which is preliminary data.</text>
</comment>